<feature type="region of interest" description="Disordered" evidence="1">
    <location>
        <begin position="103"/>
        <end position="122"/>
    </location>
</feature>
<keyword evidence="2" id="KW-0812">Transmembrane</keyword>
<accession>S4PEF1</accession>
<proteinExistence type="predicted"/>
<feature type="transmembrane region" description="Helical" evidence="2">
    <location>
        <begin position="72"/>
        <end position="90"/>
    </location>
</feature>
<reference evidence="3" key="2">
    <citation type="submission" date="2013-05" db="EMBL/GenBank/DDBJ databases">
        <authorList>
            <person name="Carter J.-M."/>
            <person name="Baker S.C."/>
            <person name="Pink R."/>
            <person name="Carter D.R.F."/>
            <person name="Collins A."/>
            <person name="Tomlin J."/>
            <person name="Gibbs M."/>
            <person name="Breuker C.J."/>
        </authorList>
    </citation>
    <scope>NUCLEOTIDE SEQUENCE</scope>
    <source>
        <tissue evidence="3">Ovary</tissue>
    </source>
</reference>
<dbReference type="EMBL" id="GAIX01001594">
    <property type="protein sequence ID" value="JAA90966.1"/>
    <property type="molecule type" value="Transcribed_RNA"/>
</dbReference>
<dbReference type="AlphaFoldDB" id="S4PEF1"/>
<keyword evidence="2" id="KW-1133">Transmembrane helix</keyword>
<keyword evidence="2" id="KW-0472">Membrane</keyword>
<name>S4PEF1_9NEOP</name>
<sequence length="122" mass="13941">MNRTIRTHTTSTTINEIIPLPNENLIPQKEAQYEIHLEDVSLDSVHELINKAEDIEEVEPVNWTYMMAIPSWPTLLLYTFVISAISWRIYSFKKHTAVASREDAPGSSRTSFHLKEGGVTMP</sequence>
<reference evidence="3" key="1">
    <citation type="journal article" date="2013" name="BMC Genomics">
        <title>Unscrambling butterfly oogenesis.</title>
        <authorList>
            <person name="Carter J.M."/>
            <person name="Baker S.C."/>
            <person name="Pink R."/>
            <person name="Carter D.R."/>
            <person name="Collins A."/>
            <person name="Tomlin J."/>
            <person name="Gibbs M."/>
            <person name="Breuker C.J."/>
        </authorList>
    </citation>
    <scope>NUCLEOTIDE SEQUENCE</scope>
    <source>
        <tissue evidence="3">Ovary</tissue>
    </source>
</reference>
<evidence type="ECO:0000256" key="2">
    <source>
        <dbReference type="SAM" id="Phobius"/>
    </source>
</evidence>
<evidence type="ECO:0000256" key="1">
    <source>
        <dbReference type="SAM" id="MobiDB-lite"/>
    </source>
</evidence>
<evidence type="ECO:0000313" key="3">
    <source>
        <dbReference type="EMBL" id="JAA90966.1"/>
    </source>
</evidence>
<protein>
    <submittedName>
        <fullName evidence="3">Uncharacterized protein</fullName>
    </submittedName>
</protein>
<organism evidence="3">
    <name type="scientific">Pararge aegeria</name>
    <name type="common">speckled wood butterfly</name>
    <dbReference type="NCBI Taxonomy" id="116150"/>
    <lineage>
        <taxon>Eukaryota</taxon>
        <taxon>Metazoa</taxon>
        <taxon>Ecdysozoa</taxon>
        <taxon>Arthropoda</taxon>
        <taxon>Hexapoda</taxon>
        <taxon>Insecta</taxon>
        <taxon>Pterygota</taxon>
        <taxon>Neoptera</taxon>
        <taxon>Endopterygota</taxon>
        <taxon>Lepidoptera</taxon>
        <taxon>Glossata</taxon>
        <taxon>Ditrysia</taxon>
        <taxon>Papilionoidea</taxon>
        <taxon>Nymphalidae</taxon>
        <taxon>Satyrinae</taxon>
        <taxon>Satyrini</taxon>
        <taxon>Parargina</taxon>
        <taxon>Pararge</taxon>
    </lineage>
</organism>